<accession>A0A0G3EB28</accession>
<evidence type="ECO:0000259" key="4">
    <source>
        <dbReference type="PROSITE" id="PS50932"/>
    </source>
</evidence>
<dbReference type="PANTHER" id="PTHR30146:SF138">
    <property type="entry name" value="TRANSCRIPTIONAL REGULATORY PROTEIN"/>
    <property type="match status" value="1"/>
</dbReference>
<gene>
    <name evidence="5" type="ORF">L21SP4_00421</name>
</gene>
<keyword evidence="2" id="KW-0238">DNA-binding</keyword>
<evidence type="ECO:0000256" key="3">
    <source>
        <dbReference type="ARBA" id="ARBA00023163"/>
    </source>
</evidence>
<organism evidence="5 6">
    <name type="scientific">Kiritimatiella glycovorans</name>
    <dbReference type="NCBI Taxonomy" id="1307763"/>
    <lineage>
        <taxon>Bacteria</taxon>
        <taxon>Pseudomonadati</taxon>
        <taxon>Kiritimatiellota</taxon>
        <taxon>Kiritimatiellia</taxon>
        <taxon>Kiritimatiellales</taxon>
        <taxon>Kiritimatiellaceae</taxon>
        <taxon>Kiritimatiella</taxon>
    </lineage>
</organism>
<dbReference type="GO" id="GO:0003700">
    <property type="term" value="F:DNA-binding transcription factor activity"/>
    <property type="evidence" value="ECO:0007669"/>
    <property type="project" value="TreeGrafter"/>
</dbReference>
<reference evidence="6" key="1">
    <citation type="submission" date="2015-02" db="EMBL/GenBank/DDBJ databases">
        <title>Description and complete genome sequence of the first cultured representative of the subdivision 5 of the Verrucomicrobia phylum.</title>
        <authorList>
            <person name="Spring S."/>
            <person name="Bunk B."/>
            <person name="Sproer C."/>
            <person name="Klenk H.-P."/>
        </authorList>
    </citation>
    <scope>NUCLEOTIDE SEQUENCE [LARGE SCALE GENOMIC DNA]</scope>
    <source>
        <strain evidence="6">L21-Fru-AB</strain>
    </source>
</reference>
<dbReference type="EMBL" id="CP010904">
    <property type="protein sequence ID" value="AKJ63701.1"/>
    <property type="molecule type" value="Genomic_DNA"/>
</dbReference>
<evidence type="ECO:0000256" key="2">
    <source>
        <dbReference type="ARBA" id="ARBA00023125"/>
    </source>
</evidence>
<sequence>MSAKVTLKTLSEELGVSVATVSKALSNSPEISPETKQRICGKAHEYGFRPRPTAARTTNICALIQTPSPEVSCFSPYTVAVMEGMMAYLREAGLGFSLYSDETAGLNGGTLLRQLGSRNIHGAVILNADEHSRYYEEFDRVPFHYCSLHTDPRNTGTRLLSIDHTQAAYEAVRYLLQLGHRRIATLVTPAHSQTGRARLQGYRRALEEAGLAEDPELIVTSRRGRDGLELGNHETHRLMKRRPDVTALFVMGERVALGARHALDDCGLGVPRDVSLMTFDDPPEAAYLSPPLTVMRMPNRRLGYAAARWVHEMVTGTAPDEYPREPWMRGELVVRDSTGPAPARPGTG</sequence>
<dbReference type="RefSeq" id="WP_074041340.1">
    <property type="nucleotide sequence ID" value="NZ_CP010904.1"/>
</dbReference>
<dbReference type="Pfam" id="PF13377">
    <property type="entry name" value="Peripla_BP_3"/>
    <property type="match status" value="1"/>
</dbReference>
<dbReference type="SMART" id="SM00354">
    <property type="entry name" value="HTH_LACI"/>
    <property type="match status" value="1"/>
</dbReference>
<dbReference type="GO" id="GO:0000976">
    <property type="term" value="F:transcription cis-regulatory region binding"/>
    <property type="evidence" value="ECO:0007669"/>
    <property type="project" value="TreeGrafter"/>
</dbReference>
<protein>
    <submittedName>
        <fullName evidence="5">LacI family transcriptional activator</fullName>
    </submittedName>
</protein>
<dbReference type="AlphaFoldDB" id="A0A0G3EB28"/>
<dbReference type="OrthoDB" id="308642at2"/>
<dbReference type="Gene3D" id="3.40.50.2300">
    <property type="match status" value="2"/>
</dbReference>
<dbReference type="InterPro" id="IPR028082">
    <property type="entry name" value="Peripla_BP_I"/>
</dbReference>
<evidence type="ECO:0000313" key="5">
    <source>
        <dbReference type="EMBL" id="AKJ63701.1"/>
    </source>
</evidence>
<dbReference type="Pfam" id="PF00356">
    <property type="entry name" value="LacI"/>
    <property type="match status" value="1"/>
</dbReference>
<name>A0A0G3EB28_9BACT</name>
<dbReference type="Proteomes" id="UP000035268">
    <property type="component" value="Chromosome"/>
</dbReference>
<dbReference type="CDD" id="cd06267">
    <property type="entry name" value="PBP1_LacI_sugar_binding-like"/>
    <property type="match status" value="1"/>
</dbReference>
<keyword evidence="3" id="KW-0804">Transcription</keyword>
<keyword evidence="1" id="KW-0805">Transcription regulation</keyword>
<dbReference type="InterPro" id="IPR010982">
    <property type="entry name" value="Lambda_DNA-bd_dom_sf"/>
</dbReference>
<dbReference type="Gene3D" id="1.10.260.40">
    <property type="entry name" value="lambda repressor-like DNA-binding domains"/>
    <property type="match status" value="1"/>
</dbReference>
<dbReference type="CDD" id="cd01392">
    <property type="entry name" value="HTH_LacI"/>
    <property type="match status" value="1"/>
</dbReference>
<evidence type="ECO:0000313" key="6">
    <source>
        <dbReference type="Proteomes" id="UP000035268"/>
    </source>
</evidence>
<keyword evidence="6" id="KW-1185">Reference proteome</keyword>
<feature type="domain" description="HTH lacI-type" evidence="4">
    <location>
        <begin position="5"/>
        <end position="59"/>
    </location>
</feature>
<dbReference type="InterPro" id="IPR000843">
    <property type="entry name" value="HTH_LacI"/>
</dbReference>
<dbReference type="PROSITE" id="PS50932">
    <property type="entry name" value="HTH_LACI_2"/>
    <property type="match status" value="1"/>
</dbReference>
<dbReference type="SUPFAM" id="SSF47413">
    <property type="entry name" value="lambda repressor-like DNA-binding domains"/>
    <property type="match status" value="1"/>
</dbReference>
<dbReference type="SUPFAM" id="SSF53822">
    <property type="entry name" value="Periplasmic binding protein-like I"/>
    <property type="match status" value="1"/>
</dbReference>
<dbReference type="InterPro" id="IPR046335">
    <property type="entry name" value="LacI/GalR-like_sensor"/>
</dbReference>
<reference evidence="5 6" key="2">
    <citation type="journal article" date="2016" name="ISME J.">
        <title>Characterization of the first cultured representative of Verrucomicrobia subdivision 5 indicates the proposal of a novel phylum.</title>
        <authorList>
            <person name="Spring S."/>
            <person name="Bunk B."/>
            <person name="Sproer C."/>
            <person name="Schumann P."/>
            <person name="Rohde M."/>
            <person name="Tindall B.J."/>
            <person name="Klenk H.P."/>
        </authorList>
    </citation>
    <scope>NUCLEOTIDE SEQUENCE [LARGE SCALE GENOMIC DNA]</scope>
    <source>
        <strain evidence="5 6">L21-Fru-AB</strain>
    </source>
</reference>
<proteinExistence type="predicted"/>
<dbReference type="KEGG" id="vbl:L21SP4_00421"/>
<dbReference type="PANTHER" id="PTHR30146">
    <property type="entry name" value="LACI-RELATED TRANSCRIPTIONAL REPRESSOR"/>
    <property type="match status" value="1"/>
</dbReference>
<evidence type="ECO:0000256" key="1">
    <source>
        <dbReference type="ARBA" id="ARBA00023015"/>
    </source>
</evidence>
<dbReference type="STRING" id="1307763.L21SP4_00421"/>